<keyword evidence="1" id="KW-0812">Transmembrane</keyword>
<protein>
    <recommendedName>
        <fullName evidence="4">DUF1049 domain-containing protein</fullName>
    </recommendedName>
</protein>
<evidence type="ECO:0000256" key="1">
    <source>
        <dbReference type="SAM" id="Phobius"/>
    </source>
</evidence>
<evidence type="ECO:0000313" key="2">
    <source>
        <dbReference type="EMBL" id="MFC3659031.1"/>
    </source>
</evidence>
<gene>
    <name evidence="2" type="ORF">ACFOM9_02925</name>
</gene>
<keyword evidence="3" id="KW-1185">Reference proteome</keyword>
<accession>A0ABV7UQ19</accession>
<proteinExistence type="predicted"/>
<feature type="transmembrane region" description="Helical" evidence="1">
    <location>
        <begin position="31"/>
        <end position="49"/>
    </location>
</feature>
<feature type="transmembrane region" description="Helical" evidence="1">
    <location>
        <begin position="7"/>
        <end position="25"/>
    </location>
</feature>
<name>A0ABV7UQ19_9GAMM</name>
<keyword evidence="1" id="KW-1133">Transmembrane helix</keyword>
<comment type="caution">
    <text evidence="2">The sequence shown here is derived from an EMBL/GenBank/DDBJ whole genome shotgun (WGS) entry which is preliminary data.</text>
</comment>
<reference evidence="3" key="1">
    <citation type="journal article" date="2019" name="Int. J. Syst. Evol. Microbiol.">
        <title>The Global Catalogue of Microorganisms (GCM) 10K type strain sequencing project: providing services to taxonomists for standard genome sequencing and annotation.</title>
        <authorList>
            <consortium name="The Broad Institute Genomics Platform"/>
            <consortium name="The Broad Institute Genome Sequencing Center for Infectious Disease"/>
            <person name="Wu L."/>
            <person name="Ma J."/>
        </authorList>
    </citation>
    <scope>NUCLEOTIDE SEQUENCE [LARGE SCALE GENOMIC DNA]</scope>
    <source>
        <strain evidence="3">KCTC 42211</strain>
    </source>
</reference>
<evidence type="ECO:0000313" key="3">
    <source>
        <dbReference type="Proteomes" id="UP001595724"/>
    </source>
</evidence>
<dbReference type="EMBL" id="JBHRYF010000001">
    <property type="protein sequence ID" value="MFC3659031.1"/>
    <property type="molecule type" value="Genomic_DNA"/>
</dbReference>
<keyword evidence="1" id="KW-0472">Membrane</keyword>
<evidence type="ECO:0008006" key="4">
    <source>
        <dbReference type="Google" id="ProtNLM"/>
    </source>
</evidence>
<organism evidence="2 3">
    <name type="scientific">Luteimonas notoginsengisoli</name>
    <dbReference type="NCBI Taxonomy" id="1578200"/>
    <lineage>
        <taxon>Bacteria</taxon>
        <taxon>Pseudomonadati</taxon>
        <taxon>Pseudomonadota</taxon>
        <taxon>Gammaproteobacteria</taxon>
        <taxon>Lysobacterales</taxon>
        <taxon>Lysobacteraceae</taxon>
        <taxon>Luteimonas</taxon>
    </lineage>
</organism>
<dbReference type="Proteomes" id="UP001595724">
    <property type="component" value="Unassembled WGS sequence"/>
</dbReference>
<dbReference type="RefSeq" id="WP_386706011.1">
    <property type="nucleotide sequence ID" value="NZ_JBHRYF010000001.1"/>
</dbReference>
<sequence>MNIGNAISLIIALVCLAAGVMLGLFDLSPMPLLGNVLVAVVFAYVGVMLGRRSKTANAYADQLYARSKQLEAELYEARDRLRERGNNGQA</sequence>